<dbReference type="InterPro" id="IPR011600">
    <property type="entry name" value="Pept_C14_caspase"/>
</dbReference>
<proteinExistence type="inferred from homology"/>
<dbReference type="SUPFAM" id="SSF52129">
    <property type="entry name" value="Caspase-like"/>
    <property type="match status" value="1"/>
</dbReference>
<dbReference type="Proteomes" id="UP001642484">
    <property type="component" value="Unassembled WGS sequence"/>
</dbReference>
<dbReference type="PANTHER" id="PTHR48104:SF30">
    <property type="entry name" value="METACASPASE-1"/>
    <property type="match status" value="1"/>
</dbReference>
<feature type="domain" description="Peptidase C14 caspase" evidence="2">
    <location>
        <begin position="48"/>
        <end position="362"/>
    </location>
</feature>
<name>A0ABP0M7F6_9DINO</name>
<keyword evidence="4" id="KW-1185">Reference proteome</keyword>
<protein>
    <recommendedName>
        <fullName evidence="2">Peptidase C14 caspase domain-containing protein</fullName>
    </recommendedName>
</protein>
<evidence type="ECO:0000259" key="2">
    <source>
        <dbReference type="Pfam" id="PF00656"/>
    </source>
</evidence>
<dbReference type="PANTHER" id="PTHR48104">
    <property type="entry name" value="METACASPASE-4"/>
    <property type="match status" value="1"/>
</dbReference>
<organism evidence="3 4">
    <name type="scientific">Durusdinium trenchii</name>
    <dbReference type="NCBI Taxonomy" id="1381693"/>
    <lineage>
        <taxon>Eukaryota</taxon>
        <taxon>Sar</taxon>
        <taxon>Alveolata</taxon>
        <taxon>Dinophyceae</taxon>
        <taxon>Suessiales</taxon>
        <taxon>Symbiodiniaceae</taxon>
        <taxon>Durusdinium</taxon>
    </lineage>
</organism>
<reference evidence="3 4" key="1">
    <citation type="submission" date="2024-02" db="EMBL/GenBank/DDBJ databases">
        <authorList>
            <person name="Chen Y."/>
            <person name="Shah S."/>
            <person name="Dougan E. K."/>
            <person name="Thang M."/>
            <person name="Chan C."/>
        </authorList>
    </citation>
    <scope>NUCLEOTIDE SEQUENCE [LARGE SCALE GENOMIC DNA]</scope>
</reference>
<accession>A0ABP0M7F6</accession>
<comment type="caution">
    <text evidence="3">The sequence shown here is derived from an EMBL/GenBank/DDBJ whole genome shotgun (WGS) entry which is preliminary data.</text>
</comment>
<evidence type="ECO:0000313" key="4">
    <source>
        <dbReference type="Proteomes" id="UP001642484"/>
    </source>
</evidence>
<gene>
    <name evidence="3" type="ORF">CCMP2556_LOCUS24537</name>
</gene>
<comment type="similarity">
    <text evidence="1">Belongs to the peptidase C14B family.</text>
</comment>
<evidence type="ECO:0000313" key="3">
    <source>
        <dbReference type="EMBL" id="CAK9047410.1"/>
    </source>
</evidence>
<sequence>MDLLRCLGPICCGDKSPRVSAPQRPQRAPVASLSAASVGSPRVPLTGRKRSLLVGINYFGSSNELHGCVADVQRMCSLLDLMGFPQDQAQRRVLVDTPQWPGHLRPTLKNMREGIAWLTADAEPGDCLLLHYSGHGGRMPREGSGSEWHETLCPVDMDTEGMLLDTELFETLVRPLPAGCRLTCILDSCHSGGVLDLPFIFVGTQENLASALAGEAAQMVMARNWLDDWRSWQDSDDPTMLLSDVTSMGMDLWGLYSRFRENQQAGEGGFRTDEAENQGAAVAEVIAFTGCASEQTSADVGDVQQQFHLQAVEGALTSAFIEAMQSLLEGSTMTYVELLEHLRQRLANEGFSQVPQLASSLILDLQEPFSLDTVLVQSSSSHARARHAAVGPKRLSRKMEGTTETLSWEGAGLQSSGKCKLNIVELLPQCFYQGANCSRQGILSLDSRLAWFIEFIVLALGMSTSTKPTWLKEKGTSHGLHLTFSDVHD</sequence>
<dbReference type="Gene3D" id="3.40.50.12660">
    <property type="match status" value="2"/>
</dbReference>
<dbReference type="InterPro" id="IPR029030">
    <property type="entry name" value="Caspase-like_dom_sf"/>
</dbReference>
<dbReference type="InterPro" id="IPR050452">
    <property type="entry name" value="Metacaspase"/>
</dbReference>
<evidence type="ECO:0000256" key="1">
    <source>
        <dbReference type="ARBA" id="ARBA00009005"/>
    </source>
</evidence>
<dbReference type="Pfam" id="PF00656">
    <property type="entry name" value="Peptidase_C14"/>
    <property type="match status" value="1"/>
</dbReference>
<dbReference type="EMBL" id="CAXAMN010016113">
    <property type="protein sequence ID" value="CAK9047410.1"/>
    <property type="molecule type" value="Genomic_DNA"/>
</dbReference>